<evidence type="ECO:0000313" key="2">
    <source>
        <dbReference type="Proteomes" id="UP001205843"/>
    </source>
</evidence>
<dbReference type="EMBL" id="JALJXV010000001">
    <property type="protein sequence ID" value="MCP1673514.1"/>
    <property type="molecule type" value="Genomic_DNA"/>
</dbReference>
<evidence type="ECO:0000313" key="1">
    <source>
        <dbReference type="EMBL" id="MCP1673514.1"/>
    </source>
</evidence>
<name>A0AAE3G1X0_9GAMM</name>
<organism evidence="1 2">
    <name type="scientific">Natronocella acetinitrilica</name>
    <dbReference type="NCBI Taxonomy" id="414046"/>
    <lineage>
        <taxon>Bacteria</taxon>
        <taxon>Pseudomonadati</taxon>
        <taxon>Pseudomonadota</taxon>
        <taxon>Gammaproteobacteria</taxon>
        <taxon>Chromatiales</taxon>
        <taxon>Ectothiorhodospiraceae</taxon>
        <taxon>Natronocella</taxon>
    </lineage>
</organism>
<comment type="caution">
    <text evidence="1">The sequence shown here is derived from an EMBL/GenBank/DDBJ whole genome shotgun (WGS) entry which is preliminary data.</text>
</comment>
<proteinExistence type="predicted"/>
<dbReference type="RefSeq" id="WP_253473986.1">
    <property type="nucleotide sequence ID" value="NZ_JALJXV010000001.1"/>
</dbReference>
<gene>
    <name evidence="1" type="ORF">J2T57_000606</name>
</gene>
<sequence>MTGDHSGERAEAVGKIRLGRRISEDDAAIFFNAALDLDTARSIQSAVRRVLACDREDSIAEGGFVCLLDVDEATADVAWIKPAGWLLLQACFNSERRSELFHALIYGLDA</sequence>
<dbReference type="AlphaFoldDB" id="A0AAE3G1X0"/>
<dbReference type="Proteomes" id="UP001205843">
    <property type="component" value="Unassembled WGS sequence"/>
</dbReference>
<accession>A0AAE3G1X0</accession>
<protein>
    <submittedName>
        <fullName evidence="1">Uncharacterized protein</fullName>
    </submittedName>
</protein>
<reference evidence="1" key="1">
    <citation type="submission" date="2022-03" db="EMBL/GenBank/DDBJ databases">
        <title>Genomic Encyclopedia of Type Strains, Phase III (KMG-III): the genomes of soil and plant-associated and newly described type strains.</title>
        <authorList>
            <person name="Whitman W."/>
        </authorList>
    </citation>
    <scope>NUCLEOTIDE SEQUENCE</scope>
    <source>
        <strain evidence="1">ANL 6-2</strain>
    </source>
</reference>
<keyword evidence="2" id="KW-1185">Reference proteome</keyword>